<dbReference type="EMBL" id="FOGI01000005">
    <property type="protein sequence ID" value="SER74849.1"/>
    <property type="molecule type" value="Genomic_DNA"/>
</dbReference>
<feature type="transmembrane region" description="Helical" evidence="1">
    <location>
        <begin position="124"/>
        <end position="149"/>
    </location>
</feature>
<evidence type="ECO:0000313" key="2">
    <source>
        <dbReference type="EMBL" id="SER74849.1"/>
    </source>
</evidence>
<keyword evidence="1" id="KW-0472">Membrane</keyword>
<dbReference type="STRING" id="155974.SAMN04487818_10534"/>
<organism evidence="2 3">
    <name type="scientific">Actinokineospora terrae</name>
    <dbReference type="NCBI Taxonomy" id="155974"/>
    <lineage>
        <taxon>Bacteria</taxon>
        <taxon>Bacillati</taxon>
        <taxon>Actinomycetota</taxon>
        <taxon>Actinomycetes</taxon>
        <taxon>Pseudonocardiales</taxon>
        <taxon>Pseudonocardiaceae</taxon>
        <taxon>Actinokineospora</taxon>
    </lineage>
</organism>
<feature type="transmembrane region" description="Helical" evidence="1">
    <location>
        <begin position="26"/>
        <end position="50"/>
    </location>
</feature>
<evidence type="ECO:0000313" key="3">
    <source>
        <dbReference type="Proteomes" id="UP000199051"/>
    </source>
</evidence>
<protein>
    <recommendedName>
        <fullName evidence="4">DUF3592 domain-containing protein</fullName>
    </recommendedName>
</protein>
<gene>
    <name evidence="2" type="ORF">SAMN04487818_10534</name>
</gene>
<keyword evidence="1" id="KW-0812">Transmembrane</keyword>
<keyword evidence="3" id="KW-1185">Reference proteome</keyword>
<reference evidence="3" key="1">
    <citation type="submission" date="2016-10" db="EMBL/GenBank/DDBJ databases">
        <authorList>
            <person name="Varghese N."/>
            <person name="Submissions S."/>
        </authorList>
    </citation>
    <scope>NUCLEOTIDE SEQUENCE [LARGE SCALE GENOMIC DNA]</scope>
    <source>
        <strain evidence="3">DSM 44260</strain>
    </source>
</reference>
<sequence>MTPVTGPDTLHPVDDQLTRPQRRRAVAALVAIVVAGVIAALGVLLVVAAVTEDAAIERYTGNANADVVSVSFSRTLVRFQTPDGAEHLPSVGVLYPEALEEGQVVRVEYDQRNPDLVRVAGRGAALTILPVSTAVLGVWVVAGGFLYWLRRQGPLNVRRLRPRRRIRL</sequence>
<proteinExistence type="predicted"/>
<evidence type="ECO:0008006" key="4">
    <source>
        <dbReference type="Google" id="ProtNLM"/>
    </source>
</evidence>
<dbReference type="Proteomes" id="UP000199051">
    <property type="component" value="Unassembled WGS sequence"/>
</dbReference>
<name>A0A1H9RSF2_9PSEU</name>
<dbReference type="AlphaFoldDB" id="A0A1H9RSF2"/>
<accession>A0A1H9RSF2</accession>
<evidence type="ECO:0000256" key="1">
    <source>
        <dbReference type="SAM" id="Phobius"/>
    </source>
</evidence>
<keyword evidence="1" id="KW-1133">Transmembrane helix</keyword>